<comment type="caution">
    <text evidence="4">The sequence shown here is derived from an EMBL/GenBank/DDBJ whole genome shotgun (WGS) entry which is preliminary data.</text>
</comment>
<organism evidence="4 5">
    <name type="scientific">Paenibacillus oralis</name>
    <dbReference type="NCBI Taxonomy" id="2490856"/>
    <lineage>
        <taxon>Bacteria</taxon>
        <taxon>Bacillati</taxon>
        <taxon>Bacillota</taxon>
        <taxon>Bacilli</taxon>
        <taxon>Bacillales</taxon>
        <taxon>Paenibacillaceae</taxon>
        <taxon>Paenibacillus</taxon>
    </lineage>
</organism>
<accession>A0A3P3U9E8</accession>
<dbReference type="EMBL" id="RRCN01000001">
    <property type="protein sequence ID" value="RRJ66977.1"/>
    <property type="molecule type" value="Genomic_DNA"/>
</dbReference>
<dbReference type="InterPro" id="IPR025303">
    <property type="entry name" value="PdaC"/>
</dbReference>
<proteinExistence type="predicted"/>
<feature type="domain" description="DUF3298" evidence="2">
    <location>
        <begin position="135"/>
        <end position="212"/>
    </location>
</feature>
<dbReference type="RefSeq" id="WP_128634759.1">
    <property type="nucleotide sequence ID" value="NZ_RRCN01000001.1"/>
</dbReference>
<dbReference type="AlphaFoldDB" id="A0A3P3U9E8"/>
<dbReference type="OrthoDB" id="5637at2"/>
<evidence type="ECO:0000313" key="4">
    <source>
        <dbReference type="EMBL" id="RRJ66977.1"/>
    </source>
</evidence>
<evidence type="ECO:0000313" key="5">
    <source>
        <dbReference type="Proteomes" id="UP000267017"/>
    </source>
</evidence>
<keyword evidence="5" id="KW-1185">Reference proteome</keyword>
<protein>
    <submittedName>
        <fullName evidence="4">DUF3298 domain-containing protein</fullName>
    </submittedName>
</protein>
<gene>
    <name evidence="4" type="ORF">EHV15_31660</name>
</gene>
<feature type="chain" id="PRO_5018064253" evidence="1">
    <location>
        <begin position="27"/>
        <end position="309"/>
    </location>
</feature>
<evidence type="ECO:0000259" key="2">
    <source>
        <dbReference type="Pfam" id="PF11738"/>
    </source>
</evidence>
<dbReference type="InterPro" id="IPR037126">
    <property type="entry name" value="PdaC/RsiV-like_sf"/>
</dbReference>
<dbReference type="Gene3D" id="3.90.640.20">
    <property type="entry name" value="Heat-shock cognate protein, ATPase"/>
    <property type="match status" value="1"/>
</dbReference>
<dbReference type="Gene3D" id="3.30.565.40">
    <property type="entry name" value="Fervidobacterium nodosum Rt17-B1 like"/>
    <property type="match status" value="1"/>
</dbReference>
<name>A0A3P3U9E8_9BACL</name>
<feature type="domain" description="Deacetylase PdaC" evidence="3">
    <location>
        <begin position="44"/>
        <end position="116"/>
    </location>
</feature>
<dbReference type="Pfam" id="PF13739">
    <property type="entry name" value="PdaC"/>
    <property type="match status" value="1"/>
</dbReference>
<evidence type="ECO:0000256" key="1">
    <source>
        <dbReference type="SAM" id="SignalP"/>
    </source>
</evidence>
<feature type="signal peptide" evidence="1">
    <location>
        <begin position="1"/>
        <end position="26"/>
    </location>
</feature>
<dbReference type="Pfam" id="PF11738">
    <property type="entry name" value="DUF3298"/>
    <property type="match status" value="1"/>
</dbReference>
<dbReference type="Proteomes" id="UP000267017">
    <property type="component" value="Unassembled WGS sequence"/>
</dbReference>
<evidence type="ECO:0000259" key="3">
    <source>
        <dbReference type="Pfam" id="PF13739"/>
    </source>
</evidence>
<reference evidence="4 5" key="1">
    <citation type="submission" date="2018-11" db="EMBL/GenBank/DDBJ databases">
        <title>Genome sequencing of Paenibacillus sp. KCOM 3021 (= ChDC PVNT-B20).</title>
        <authorList>
            <person name="Kook J.-K."/>
            <person name="Park S.-N."/>
            <person name="Lim Y.K."/>
        </authorList>
    </citation>
    <scope>NUCLEOTIDE SEQUENCE [LARGE SCALE GENOMIC DNA]</scope>
    <source>
        <strain evidence="4 5">KCOM 3021</strain>
    </source>
</reference>
<keyword evidence="1" id="KW-0732">Signal</keyword>
<dbReference type="InterPro" id="IPR021729">
    <property type="entry name" value="DUF3298"/>
</dbReference>
<sequence>MKKTLAVLCSLALFILLAAQPQYVKADNKASAITTKALSYKGQQYVQISGASKTVTQQINKILKLHAVNAAVSNSSAKKQSKNGSFKTTPSTKYNKNNRLSIVYSDYYYAGGAHGMLASVSYNFDVQTGKQIKLKDILTKDYQKDNLEIALANELAKKSAAGENVFPDSAYSFTLDMDNSFYFYDKGIVYRFQPYEVAPYSEGFVDIKVPYETINKQTEAPFSLPNKNNIADSIKQDPNYAETSLKGEFTGFQQGKIYELANGQKWKQISDQATNASVSNPEVIVFPYEGDIFLVIEGQSVMPIIEKVE</sequence>